<sequence>MGSKVILLCIALSAVHAVHAQIWEFGVDTLPAAIIVSVYKGSFTLFQKEQKIQLIVPPCHVLTYVNVEVNNFFSTPKVHLNKDTYVVTITYSLLQLSPSRFTIVAKGVAQNGCNVQQQHSVPPPQQAQQNMVGPRPVQQSSYRHY</sequence>
<dbReference type="GeneID" id="111358662"/>
<accession>A0A9J7EJJ6</accession>
<dbReference type="Proteomes" id="UP000301870">
    <property type="component" value="Chromosome 27"/>
</dbReference>
<evidence type="ECO:0000256" key="2">
    <source>
        <dbReference type="SAM" id="SignalP"/>
    </source>
</evidence>
<gene>
    <name evidence="4" type="primary">LOC111358662</name>
</gene>
<dbReference type="KEGG" id="sliu:111358662"/>
<evidence type="ECO:0000313" key="4">
    <source>
        <dbReference type="RefSeq" id="XP_022829657.1"/>
    </source>
</evidence>
<evidence type="ECO:0000256" key="1">
    <source>
        <dbReference type="SAM" id="MobiDB-lite"/>
    </source>
</evidence>
<feature type="chain" id="PRO_5039899409" evidence="2">
    <location>
        <begin position="21"/>
        <end position="145"/>
    </location>
</feature>
<evidence type="ECO:0000313" key="3">
    <source>
        <dbReference type="Proteomes" id="UP000301870"/>
    </source>
</evidence>
<proteinExistence type="predicted"/>
<keyword evidence="3" id="KW-1185">Reference proteome</keyword>
<organism evidence="3 4">
    <name type="scientific">Spodoptera litura</name>
    <name type="common">Asian cotton leafworm</name>
    <dbReference type="NCBI Taxonomy" id="69820"/>
    <lineage>
        <taxon>Eukaryota</taxon>
        <taxon>Metazoa</taxon>
        <taxon>Ecdysozoa</taxon>
        <taxon>Arthropoda</taxon>
        <taxon>Hexapoda</taxon>
        <taxon>Insecta</taxon>
        <taxon>Pterygota</taxon>
        <taxon>Neoptera</taxon>
        <taxon>Endopterygota</taxon>
        <taxon>Lepidoptera</taxon>
        <taxon>Glossata</taxon>
        <taxon>Ditrysia</taxon>
        <taxon>Noctuoidea</taxon>
        <taxon>Noctuidae</taxon>
        <taxon>Amphipyrinae</taxon>
        <taxon>Spodoptera</taxon>
    </lineage>
</organism>
<feature type="region of interest" description="Disordered" evidence="1">
    <location>
        <begin position="116"/>
        <end position="145"/>
    </location>
</feature>
<feature type="signal peptide" evidence="2">
    <location>
        <begin position="1"/>
        <end position="20"/>
    </location>
</feature>
<reference evidence="4" key="1">
    <citation type="submission" date="2025-08" db="UniProtKB">
        <authorList>
            <consortium name="RefSeq"/>
        </authorList>
    </citation>
    <scope>IDENTIFICATION</scope>
    <source>
        <strain evidence="4">Ishihara</strain>
        <tissue evidence="4">Whole body</tissue>
    </source>
</reference>
<dbReference type="OrthoDB" id="7445506at2759"/>
<protein>
    <submittedName>
        <fullName evidence="4">Uncharacterized protein LOC111358662</fullName>
    </submittedName>
</protein>
<dbReference type="AlphaFoldDB" id="A0A9J7EJJ6"/>
<dbReference type="RefSeq" id="XP_022829657.1">
    <property type="nucleotide sequence ID" value="XM_022973889.1"/>
</dbReference>
<name>A0A9J7EJJ6_SPOLT</name>
<keyword evidence="2" id="KW-0732">Signal</keyword>